<evidence type="ECO:0000313" key="3">
    <source>
        <dbReference type="EMBL" id="MCD7108871.1"/>
    </source>
</evidence>
<sequence length="417" mass="44721">MTTPTATTETKATEMQASDRPDGSATPATGHAGRPETDADRASLSILQVLEPSGGGSGRHFLDLCHGLSRRGHRVEAVFSPLRAEESFVRELKSLGLPAIHKVEMTRSPGRADIASWKKLNRIVSRGGFDIVHGHSSKAGALARLRLPGRHVPRIYTPHAFRTMDPTLGSSGRKLFGSVEAFLGRFLTDHLICVSEDEYRHAVALGIPENRMSVIVNGVSQPVKDMAMTVRASFGITPETFVFGFVGRLSHQKAPERLIEAFRHAASKLPEAHLIMIGFGEQDAPVRAAIAASGLQSRIHLTSAFSGPQAIPAFDCLVMPSRYEAMSYVMLEAAAAGRPIISTAVGGATTAVEEGATGIIVPNDGDATKLASAMVTLAEPAKYHAFRAAADHARARFALDVMIDKTEAVYKMLGTRR</sequence>
<keyword evidence="4" id="KW-1185">Reference proteome</keyword>
<dbReference type="PANTHER" id="PTHR12526">
    <property type="entry name" value="GLYCOSYLTRANSFERASE"/>
    <property type="match status" value="1"/>
</dbReference>
<evidence type="ECO:0000313" key="4">
    <source>
        <dbReference type="Proteomes" id="UP001139089"/>
    </source>
</evidence>
<gene>
    <name evidence="3" type="ORF">LRX75_07430</name>
</gene>
<feature type="region of interest" description="Disordered" evidence="1">
    <location>
        <begin position="1"/>
        <end position="40"/>
    </location>
</feature>
<dbReference type="RefSeq" id="WP_231813160.1">
    <property type="nucleotide sequence ID" value="NZ_JAJOZR010000004.1"/>
</dbReference>
<accession>A0A9X1NRU5</accession>
<dbReference type="SUPFAM" id="SSF53756">
    <property type="entry name" value="UDP-Glycosyltransferase/glycogen phosphorylase"/>
    <property type="match status" value="1"/>
</dbReference>
<name>A0A9X1NRU5_9HYPH</name>
<proteinExistence type="predicted"/>
<dbReference type="EMBL" id="JAJOZR010000004">
    <property type="protein sequence ID" value="MCD7108871.1"/>
    <property type="molecule type" value="Genomic_DNA"/>
</dbReference>
<protein>
    <submittedName>
        <fullName evidence="3">Glycosyltransferase family 4 protein</fullName>
    </submittedName>
</protein>
<feature type="domain" description="Glycosyltransferase subfamily 4-like N-terminal" evidence="2">
    <location>
        <begin position="55"/>
        <end position="219"/>
    </location>
</feature>
<evidence type="ECO:0000259" key="2">
    <source>
        <dbReference type="Pfam" id="PF13439"/>
    </source>
</evidence>
<reference evidence="3" key="1">
    <citation type="submission" date="2021-12" db="EMBL/GenBank/DDBJ databases">
        <authorList>
            <person name="Li Y."/>
        </authorList>
    </citation>
    <scope>NUCLEOTIDE SEQUENCE</scope>
    <source>
        <strain evidence="3">DKSPLA3</strain>
    </source>
</reference>
<dbReference type="AlphaFoldDB" id="A0A9X1NRU5"/>
<dbReference type="PANTHER" id="PTHR12526:SF636">
    <property type="entry name" value="BLL3647 PROTEIN"/>
    <property type="match status" value="1"/>
</dbReference>
<dbReference type="InterPro" id="IPR028098">
    <property type="entry name" value="Glyco_trans_4-like_N"/>
</dbReference>
<dbReference type="Proteomes" id="UP001139089">
    <property type="component" value="Unassembled WGS sequence"/>
</dbReference>
<feature type="compositionally biased region" description="Low complexity" evidence="1">
    <location>
        <begin position="1"/>
        <end position="14"/>
    </location>
</feature>
<dbReference type="Pfam" id="PF13439">
    <property type="entry name" value="Glyco_transf_4"/>
    <property type="match status" value="1"/>
</dbReference>
<dbReference type="GO" id="GO:0016757">
    <property type="term" value="F:glycosyltransferase activity"/>
    <property type="evidence" value="ECO:0007669"/>
    <property type="project" value="UniProtKB-ARBA"/>
</dbReference>
<dbReference type="Gene3D" id="3.40.50.2000">
    <property type="entry name" value="Glycogen Phosphorylase B"/>
    <property type="match status" value="2"/>
</dbReference>
<evidence type="ECO:0000256" key="1">
    <source>
        <dbReference type="SAM" id="MobiDB-lite"/>
    </source>
</evidence>
<organism evidence="3 4">
    <name type="scientific">Rhizobium quercicola</name>
    <dbReference type="NCBI Taxonomy" id="2901226"/>
    <lineage>
        <taxon>Bacteria</taxon>
        <taxon>Pseudomonadati</taxon>
        <taxon>Pseudomonadota</taxon>
        <taxon>Alphaproteobacteria</taxon>
        <taxon>Hyphomicrobiales</taxon>
        <taxon>Rhizobiaceae</taxon>
        <taxon>Rhizobium/Agrobacterium group</taxon>
        <taxon>Rhizobium</taxon>
    </lineage>
</organism>
<dbReference type="Pfam" id="PF13692">
    <property type="entry name" value="Glyco_trans_1_4"/>
    <property type="match status" value="1"/>
</dbReference>
<dbReference type="CDD" id="cd03801">
    <property type="entry name" value="GT4_PimA-like"/>
    <property type="match status" value="1"/>
</dbReference>
<comment type="caution">
    <text evidence="3">The sequence shown here is derived from an EMBL/GenBank/DDBJ whole genome shotgun (WGS) entry which is preliminary data.</text>
</comment>